<dbReference type="OrthoDB" id="9802228at2"/>
<evidence type="ECO:0000259" key="10">
    <source>
        <dbReference type="Pfam" id="PF02870"/>
    </source>
</evidence>
<dbReference type="STRING" id="1121301.SAMN02745912_02079"/>
<proteinExistence type="inferred from homology"/>
<protein>
    <recommendedName>
        <fullName evidence="3">methylated-DNA--[protein]-cysteine S-methyltransferase</fullName>
        <ecNumber evidence="3">2.1.1.63</ecNumber>
    </recommendedName>
</protein>
<dbReference type="GO" id="GO:0032259">
    <property type="term" value="P:methylation"/>
    <property type="evidence" value="ECO:0007669"/>
    <property type="project" value="UniProtKB-KW"/>
</dbReference>
<dbReference type="Proteomes" id="UP000184465">
    <property type="component" value="Unassembled WGS sequence"/>
</dbReference>
<dbReference type="AlphaFoldDB" id="A0A1M6PA63"/>
<accession>A0A1M6PA63</accession>
<evidence type="ECO:0000256" key="3">
    <source>
        <dbReference type="ARBA" id="ARBA00011918"/>
    </source>
</evidence>
<evidence type="ECO:0000256" key="6">
    <source>
        <dbReference type="ARBA" id="ARBA00022763"/>
    </source>
</evidence>
<dbReference type="InterPro" id="IPR036388">
    <property type="entry name" value="WH-like_DNA-bd_sf"/>
</dbReference>
<evidence type="ECO:0000256" key="7">
    <source>
        <dbReference type="ARBA" id="ARBA00023204"/>
    </source>
</evidence>
<gene>
    <name evidence="11" type="ORF">SAMN02745912_02079</name>
</gene>
<dbReference type="EC" id="2.1.1.63" evidence="3"/>
<dbReference type="NCBIfam" id="TIGR00589">
    <property type="entry name" value="ogt"/>
    <property type="match status" value="1"/>
</dbReference>
<dbReference type="InterPro" id="IPR036217">
    <property type="entry name" value="MethylDNA_cys_MeTrfase_DNAb"/>
</dbReference>
<evidence type="ECO:0000313" key="11">
    <source>
        <dbReference type="EMBL" id="SHK04762.1"/>
    </source>
</evidence>
<dbReference type="PANTHER" id="PTHR10815">
    <property type="entry name" value="METHYLATED-DNA--PROTEIN-CYSTEINE METHYLTRANSFERASE"/>
    <property type="match status" value="1"/>
</dbReference>
<evidence type="ECO:0000313" key="12">
    <source>
        <dbReference type="Proteomes" id="UP000184465"/>
    </source>
</evidence>
<comment type="similarity">
    <text evidence="2">Belongs to the MGMT family.</text>
</comment>
<feature type="domain" description="Methylated-DNA-[protein]-cysteine S-methyltransferase DNA binding" evidence="9">
    <location>
        <begin position="93"/>
        <end position="173"/>
    </location>
</feature>
<dbReference type="CDD" id="cd06445">
    <property type="entry name" value="ATase"/>
    <property type="match status" value="1"/>
</dbReference>
<feature type="domain" description="Methylguanine DNA methyltransferase ribonuclease-like" evidence="10">
    <location>
        <begin position="9"/>
        <end position="87"/>
    </location>
</feature>
<name>A0A1M6PA63_PARC5</name>
<dbReference type="InterPro" id="IPR008332">
    <property type="entry name" value="MethylG_MeTrfase_N"/>
</dbReference>
<evidence type="ECO:0000259" key="9">
    <source>
        <dbReference type="Pfam" id="PF01035"/>
    </source>
</evidence>
<evidence type="ECO:0000256" key="5">
    <source>
        <dbReference type="ARBA" id="ARBA00022679"/>
    </source>
</evidence>
<evidence type="ECO:0000256" key="2">
    <source>
        <dbReference type="ARBA" id="ARBA00008711"/>
    </source>
</evidence>
<dbReference type="PROSITE" id="PS00374">
    <property type="entry name" value="MGMT"/>
    <property type="match status" value="1"/>
</dbReference>
<dbReference type="SUPFAM" id="SSF46767">
    <property type="entry name" value="Methylated DNA-protein cysteine methyltransferase, C-terminal domain"/>
    <property type="match status" value="1"/>
</dbReference>
<dbReference type="InterPro" id="IPR036631">
    <property type="entry name" value="MGMT_N_sf"/>
</dbReference>
<dbReference type="Gene3D" id="1.10.10.10">
    <property type="entry name" value="Winged helix-like DNA-binding domain superfamily/Winged helix DNA-binding domain"/>
    <property type="match status" value="1"/>
</dbReference>
<evidence type="ECO:0000256" key="4">
    <source>
        <dbReference type="ARBA" id="ARBA00022603"/>
    </source>
</evidence>
<keyword evidence="6" id="KW-0227">DNA damage</keyword>
<comment type="catalytic activity">
    <reaction evidence="8">
        <text>a 6-O-methyl-2'-deoxyguanosine in DNA + L-cysteinyl-[protein] = S-methyl-L-cysteinyl-[protein] + a 2'-deoxyguanosine in DNA</text>
        <dbReference type="Rhea" id="RHEA:24000"/>
        <dbReference type="Rhea" id="RHEA-COMP:10131"/>
        <dbReference type="Rhea" id="RHEA-COMP:10132"/>
        <dbReference type="Rhea" id="RHEA-COMP:11367"/>
        <dbReference type="Rhea" id="RHEA-COMP:11368"/>
        <dbReference type="ChEBI" id="CHEBI:29950"/>
        <dbReference type="ChEBI" id="CHEBI:82612"/>
        <dbReference type="ChEBI" id="CHEBI:85445"/>
        <dbReference type="ChEBI" id="CHEBI:85448"/>
        <dbReference type="EC" id="2.1.1.63"/>
    </reaction>
</comment>
<evidence type="ECO:0000256" key="1">
    <source>
        <dbReference type="ARBA" id="ARBA00001286"/>
    </source>
</evidence>
<dbReference type="GO" id="GO:0006281">
    <property type="term" value="P:DNA repair"/>
    <property type="evidence" value="ECO:0007669"/>
    <property type="project" value="UniProtKB-KW"/>
</dbReference>
<dbReference type="RefSeq" id="WP_073149597.1">
    <property type="nucleotide sequence ID" value="NZ_FRAG01000022.1"/>
</dbReference>
<keyword evidence="5 11" id="KW-0808">Transferase</keyword>
<keyword evidence="7" id="KW-0234">DNA repair</keyword>
<reference evidence="11 12" key="1">
    <citation type="submission" date="2016-11" db="EMBL/GenBank/DDBJ databases">
        <authorList>
            <person name="Jaros S."/>
            <person name="Januszkiewicz K."/>
            <person name="Wedrychowicz H."/>
        </authorList>
    </citation>
    <scope>NUCLEOTIDE SEQUENCE [LARGE SCALE GENOMIC DNA]</scope>
    <source>
        <strain evidence="11 12">DSM 15212</strain>
    </source>
</reference>
<dbReference type="PANTHER" id="PTHR10815:SF5">
    <property type="entry name" value="METHYLATED-DNA--PROTEIN-CYSTEINE METHYLTRANSFERASE"/>
    <property type="match status" value="1"/>
</dbReference>
<sequence length="177" mass="20555">MKKYEDKKVYYHTYNTLFGEMFFASIDEGLCMVSFMDGNIEKQFRWLKKYFREDNIIKKNTEKNIKAYRQLEEYFSGKRKDFDLNIHLLGTTFQKQVWNILGNIKFGKVWTYKAVAEELGDTNKCRAVGGAIGKNPISVIIPCHRVIGSNGKLTGFSAPDGILLKKRLLDLEKKHNL</sequence>
<dbReference type="Pfam" id="PF02870">
    <property type="entry name" value="Methyltransf_1N"/>
    <property type="match status" value="1"/>
</dbReference>
<dbReference type="SUPFAM" id="SSF53155">
    <property type="entry name" value="Methylated DNA-protein cysteine methyltransferase domain"/>
    <property type="match status" value="1"/>
</dbReference>
<keyword evidence="12" id="KW-1185">Reference proteome</keyword>
<dbReference type="InterPro" id="IPR001497">
    <property type="entry name" value="MethylDNA_cys_MeTrfase_AS"/>
</dbReference>
<comment type="catalytic activity">
    <reaction evidence="1">
        <text>a 4-O-methyl-thymidine in DNA + L-cysteinyl-[protein] = a thymidine in DNA + S-methyl-L-cysteinyl-[protein]</text>
        <dbReference type="Rhea" id="RHEA:53428"/>
        <dbReference type="Rhea" id="RHEA-COMP:10131"/>
        <dbReference type="Rhea" id="RHEA-COMP:10132"/>
        <dbReference type="Rhea" id="RHEA-COMP:13555"/>
        <dbReference type="Rhea" id="RHEA-COMP:13556"/>
        <dbReference type="ChEBI" id="CHEBI:29950"/>
        <dbReference type="ChEBI" id="CHEBI:82612"/>
        <dbReference type="ChEBI" id="CHEBI:137386"/>
        <dbReference type="ChEBI" id="CHEBI:137387"/>
        <dbReference type="EC" id="2.1.1.63"/>
    </reaction>
</comment>
<evidence type="ECO:0000256" key="8">
    <source>
        <dbReference type="ARBA" id="ARBA00049348"/>
    </source>
</evidence>
<dbReference type="InterPro" id="IPR014048">
    <property type="entry name" value="MethylDNA_cys_MeTrfase_DNA-bd"/>
</dbReference>
<dbReference type="EMBL" id="FRAG01000022">
    <property type="protein sequence ID" value="SHK04762.1"/>
    <property type="molecule type" value="Genomic_DNA"/>
</dbReference>
<organism evidence="11 12">
    <name type="scientific">Paramaledivibacter caminithermalis (strain DSM 15212 / CIP 107654 / DViRD3)</name>
    <name type="common">Clostridium caminithermale</name>
    <dbReference type="NCBI Taxonomy" id="1121301"/>
    <lineage>
        <taxon>Bacteria</taxon>
        <taxon>Bacillati</taxon>
        <taxon>Bacillota</taxon>
        <taxon>Clostridia</taxon>
        <taxon>Peptostreptococcales</taxon>
        <taxon>Caminicellaceae</taxon>
        <taxon>Paramaledivibacter</taxon>
    </lineage>
</organism>
<dbReference type="Gene3D" id="3.30.160.70">
    <property type="entry name" value="Methylated DNA-protein cysteine methyltransferase domain"/>
    <property type="match status" value="1"/>
</dbReference>
<keyword evidence="4 11" id="KW-0489">Methyltransferase</keyword>
<dbReference type="FunFam" id="1.10.10.10:FF:000214">
    <property type="entry name" value="Methylated-DNA--protein-cysteine methyltransferase"/>
    <property type="match status" value="1"/>
</dbReference>
<dbReference type="GO" id="GO:0003908">
    <property type="term" value="F:methylated-DNA-[protein]-cysteine S-methyltransferase activity"/>
    <property type="evidence" value="ECO:0007669"/>
    <property type="project" value="UniProtKB-EC"/>
</dbReference>
<dbReference type="Pfam" id="PF01035">
    <property type="entry name" value="DNA_binding_1"/>
    <property type="match status" value="1"/>
</dbReference>